<dbReference type="OMA" id="SPMNKHW"/>
<dbReference type="eggNOG" id="KOG1674">
    <property type="taxonomic scope" value="Eukaryota"/>
</dbReference>
<dbReference type="PANTHER" id="PTHR15615">
    <property type="match status" value="1"/>
</dbReference>
<dbReference type="PIRSF" id="PIRSF016511">
    <property type="entry name" value="Cyclin_Pcl"/>
    <property type="match status" value="1"/>
</dbReference>
<evidence type="ECO:0000259" key="2">
    <source>
        <dbReference type="SMART" id="SM00385"/>
    </source>
</evidence>
<dbReference type="STRING" id="284811.Q754H9"/>
<dbReference type="EMBL" id="AE016819">
    <property type="protein sequence ID" value="AAS53530.1"/>
    <property type="molecule type" value="Genomic_DNA"/>
</dbReference>
<reference evidence="4" key="2">
    <citation type="journal article" date="2013" name="G3 (Bethesda)">
        <title>Genomes of Ashbya fungi isolated from insects reveal four mating-type loci, numerous translocations, lack of transposons, and distinct gene duplications.</title>
        <authorList>
            <person name="Dietrich F.S."/>
            <person name="Voegeli S."/>
            <person name="Kuo S."/>
            <person name="Philippsen P."/>
        </authorList>
    </citation>
    <scope>GENOME REANNOTATION</scope>
    <source>
        <strain evidence="4">ATCC 10895 / CBS 109.51 / FGSC 9923 / NRRL Y-1056</strain>
    </source>
</reference>
<dbReference type="GO" id="GO:0005634">
    <property type="term" value="C:nucleus"/>
    <property type="evidence" value="ECO:0000318"/>
    <property type="project" value="GO_Central"/>
</dbReference>
<name>Q754H9_EREGS</name>
<dbReference type="GO" id="GO:0051726">
    <property type="term" value="P:regulation of cell cycle"/>
    <property type="evidence" value="ECO:0007669"/>
    <property type="project" value="InterPro"/>
</dbReference>
<dbReference type="PANTHER" id="PTHR15615:SF10">
    <property type="entry name" value="PHO85 CYCLIN-2-RELATED"/>
    <property type="match status" value="1"/>
</dbReference>
<dbReference type="SMART" id="SM00385">
    <property type="entry name" value="CYCLIN"/>
    <property type="match status" value="1"/>
</dbReference>
<evidence type="ECO:0000256" key="1">
    <source>
        <dbReference type="RuleBase" id="RU000383"/>
    </source>
</evidence>
<feature type="domain" description="Cyclin-like" evidence="2">
    <location>
        <begin position="47"/>
        <end position="135"/>
    </location>
</feature>
<dbReference type="InterPro" id="IPR013763">
    <property type="entry name" value="Cyclin-like_dom"/>
</dbReference>
<comment type="similarity">
    <text evidence="1">Belongs to the cyclin family.</text>
</comment>
<dbReference type="Gene3D" id="1.10.472.10">
    <property type="entry name" value="Cyclin-like"/>
    <property type="match status" value="1"/>
</dbReference>
<evidence type="ECO:0000313" key="4">
    <source>
        <dbReference type="Proteomes" id="UP000000591"/>
    </source>
</evidence>
<gene>
    <name evidence="3" type="ORF">AGOS_AFR159C</name>
</gene>
<reference evidence="3 4" key="1">
    <citation type="journal article" date="2004" name="Science">
        <title>The Ashbya gossypii genome as a tool for mapping the ancient Saccharomyces cerevisiae genome.</title>
        <authorList>
            <person name="Dietrich F.S."/>
            <person name="Voegeli S."/>
            <person name="Brachat S."/>
            <person name="Lerch A."/>
            <person name="Gates K."/>
            <person name="Steiner S."/>
            <person name="Mohr C."/>
            <person name="Pohlmann R."/>
            <person name="Luedi P."/>
            <person name="Choi S."/>
            <person name="Wing R.A."/>
            <person name="Flavier A."/>
            <person name="Gaffney T.D."/>
            <person name="Philippsen P."/>
        </authorList>
    </citation>
    <scope>NUCLEOTIDE SEQUENCE [LARGE SCALE GENOMIC DNA]</scope>
    <source>
        <strain evidence="4">ATCC 10895 / CBS 109.51 / FGSC 9923 / NRRL Y-1056</strain>
    </source>
</reference>
<dbReference type="OrthoDB" id="10250320at2759"/>
<organism evidence="3 4">
    <name type="scientific">Eremothecium gossypii (strain ATCC 10895 / CBS 109.51 / FGSC 9923 / NRRL Y-1056)</name>
    <name type="common">Yeast</name>
    <name type="synonym">Ashbya gossypii</name>
    <dbReference type="NCBI Taxonomy" id="284811"/>
    <lineage>
        <taxon>Eukaryota</taxon>
        <taxon>Fungi</taxon>
        <taxon>Dikarya</taxon>
        <taxon>Ascomycota</taxon>
        <taxon>Saccharomycotina</taxon>
        <taxon>Saccharomycetes</taxon>
        <taxon>Saccharomycetales</taxon>
        <taxon>Saccharomycetaceae</taxon>
        <taxon>Eremothecium</taxon>
    </lineage>
</organism>
<dbReference type="InParanoid" id="Q754H9"/>
<dbReference type="InterPro" id="IPR012104">
    <property type="entry name" value="PHO85_cyclin_1/2/9"/>
</dbReference>
<dbReference type="InterPro" id="IPR013922">
    <property type="entry name" value="Cyclin_PHO80-like"/>
</dbReference>
<dbReference type="FunCoup" id="Q754H9">
    <property type="interactions" value="218"/>
</dbReference>
<evidence type="ECO:0000313" key="3">
    <source>
        <dbReference type="EMBL" id="AAS53530.1"/>
    </source>
</evidence>
<dbReference type="GeneID" id="4621958"/>
<dbReference type="InterPro" id="IPR036915">
    <property type="entry name" value="Cyclin-like_sf"/>
</dbReference>
<proteinExistence type="inferred from homology"/>
<dbReference type="GO" id="GO:0019901">
    <property type="term" value="F:protein kinase binding"/>
    <property type="evidence" value="ECO:0007669"/>
    <property type="project" value="InterPro"/>
</dbReference>
<dbReference type="GO" id="GO:0000307">
    <property type="term" value="C:cyclin-dependent protein kinase holoenzyme complex"/>
    <property type="evidence" value="ECO:0000318"/>
    <property type="project" value="GO_Central"/>
</dbReference>
<protein>
    <submittedName>
        <fullName evidence="3">AFR159Cp</fullName>
    </submittedName>
</protein>
<keyword evidence="1" id="KW-0195">Cyclin</keyword>
<dbReference type="Pfam" id="PF00134">
    <property type="entry name" value="Cyclin_N"/>
    <property type="match status" value="1"/>
</dbReference>
<keyword evidence="4" id="KW-1185">Reference proteome</keyword>
<dbReference type="InterPro" id="IPR006671">
    <property type="entry name" value="Cyclin_N"/>
</dbReference>
<dbReference type="SUPFAM" id="SSF47954">
    <property type="entry name" value="Cyclin-like"/>
    <property type="match status" value="1"/>
</dbReference>
<dbReference type="RefSeq" id="NP_985706.1">
    <property type="nucleotide sequence ID" value="NM_211060.1"/>
</dbReference>
<dbReference type="CDD" id="cd20557">
    <property type="entry name" value="CYCLIN_ScPCL1-like"/>
    <property type="match status" value="1"/>
</dbReference>
<dbReference type="KEGG" id="ago:AGOS_AFR159C"/>
<sequence length="308" mass="34506">MSDYEALLRFNKMPVSVEMVHFLASTTASIIQVRSEGNSEHILSLVDFIKGLVKRSNVQTPTLMSTVVYLARLRSIIPANVYGIETSRHRMFLGCLILAAKNLNDSSPMNKHWCRYTDGLLSLREVNTIERELLEYFNWNLRITNQDLISCLSHFLNPIRDSFIRGEQRSHLLFHVPLTGQTKQFILQNGDVYSSSSSNMSIPSLVSSRTISTISTNGSRCTARSALAAHQAVTMECIQEERLPKLHLREANITSTQCPRKGLTRPVILQPKLNTFYDGAHSINGTSDGANVGAYRTLKNAGWTALFS</sequence>
<dbReference type="Proteomes" id="UP000000591">
    <property type="component" value="Chromosome VI"/>
</dbReference>
<dbReference type="HOGENOM" id="CLU_018149_0_0_1"/>
<accession>Q754H9</accession>
<dbReference type="AlphaFoldDB" id="Q754H9"/>
<dbReference type="GO" id="GO:0016538">
    <property type="term" value="F:cyclin-dependent protein serine/threonine kinase regulator activity"/>
    <property type="evidence" value="ECO:0000318"/>
    <property type="project" value="GO_Central"/>
</dbReference>